<keyword evidence="7" id="KW-0999">Mitochondrion inner membrane</keyword>
<evidence type="ECO:0000256" key="3">
    <source>
        <dbReference type="ARBA" id="ARBA00022448"/>
    </source>
</evidence>
<dbReference type="Gene3D" id="1.10.238.10">
    <property type="entry name" value="EF-hand"/>
    <property type="match status" value="1"/>
</dbReference>
<dbReference type="FunFam" id="1.50.40.10:FF:000016">
    <property type="entry name" value="Solute carrier family 25 member 23"/>
    <property type="match status" value="1"/>
</dbReference>
<dbReference type="GO" id="GO:0005743">
    <property type="term" value="C:mitochondrial inner membrane"/>
    <property type="evidence" value="ECO:0007669"/>
    <property type="project" value="UniProtKB-SubCell"/>
</dbReference>
<dbReference type="InterPro" id="IPR023395">
    <property type="entry name" value="MCP_dom_sf"/>
</dbReference>
<keyword evidence="6" id="KW-0677">Repeat</keyword>
<keyword evidence="8" id="KW-0106">Calcium</keyword>
<feature type="compositionally biased region" description="Polar residues" evidence="14">
    <location>
        <begin position="81"/>
        <end position="95"/>
    </location>
</feature>
<feature type="repeat" description="Solcar" evidence="12">
    <location>
        <begin position="393"/>
        <end position="478"/>
    </location>
</feature>
<dbReference type="PANTHER" id="PTHR24089">
    <property type="entry name" value="SOLUTE CARRIER FAMILY 25"/>
    <property type="match status" value="1"/>
</dbReference>
<feature type="region of interest" description="Disordered" evidence="14">
    <location>
        <begin position="1"/>
        <end position="41"/>
    </location>
</feature>
<dbReference type="SUPFAM" id="SSF47473">
    <property type="entry name" value="EF-hand"/>
    <property type="match status" value="1"/>
</dbReference>
<dbReference type="STRING" id="747525.W4KDP8"/>
<dbReference type="Gene3D" id="1.50.40.10">
    <property type="entry name" value="Mitochondrial carrier domain"/>
    <property type="match status" value="1"/>
</dbReference>
<evidence type="ECO:0000256" key="11">
    <source>
        <dbReference type="ARBA" id="ARBA00023136"/>
    </source>
</evidence>
<evidence type="ECO:0000256" key="9">
    <source>
        <dbReference type="ARBA" id="ARBA00022989"/>
    </source>
</evidence>
<evidence type="ECO:0000256" key="1">
    <source>
        <dbReference type="ARBA" id="ARBA00004448"/>
    </source>
</evidence>
<dbReference type="PROSITE" id="PS50920">
    <property type="entry name" value="SOLCAR"/>
    <property type="match status" value="3"/>
</dbReference>
<dbReference type="OrthoDB" id="270584at2759"/>
<dbReference type="GeneID" id="20667561"/>
<dbReference type="InterPro" id="IPR018247">
    <property type="entry name" value="EF_Hand_1_Ca_BS"/>
</dbReference>
<gene>
    <name evidence="16" type="ORF">HETIRDRAFT_155245</name>
</gene>
<keyword evidence="3 13" id="KW-0813">Transport</keyword>
<comment type="subcellular location">
    <subcellularLocation>
        <location evidence="1">Mitochondrion inner membrane</location>
        <topology evidence="1">Multi-pass membrane protein</topology>
    </subcellularLocation>
</comment>
<keyword evidence="10" id="KW-0496">Mitochondrion</keyword>
<dbReference type="InterPro" id="IPR011992">
    <property type="entry name" value="EF-hand-dom_pair"/>
</dbReference>
<reference evidence="16 17" key="1">
    <citation type="journal article" date="2012" name="New Phytol.">
        <title>Insight into trade-off between wood decay and parasitism from the genome of a fungal forest pathogen.</title>
        <authorList>
            <person name="Olson A."/>
            <person name="Aerts A."/>
            <person name="Asiegbu F."/>
            <person name="Belbahri L."/>
            <person name="Bouzid O."/>
            <person name="Broberg A."/>
            <person name="Canback B."/>
            <person name="Coutinho P.M."/>
            <person name="Cullen D."/>
            <person name="Dalman K."/>
            <person name="Deflorio G."/>
            <person name="van Diepen L.T."/>
            <person name="Dunand C."/>
            <person name="Duplessis S."/>
            <person name="Durling M."/>
            <person name="Gonthier P."/>
            <person name="Grimwood J."/>
            <person name="Fossdal C.G."/>
            <person name="Hansson D."/>
            <person name="Henrissat B."/>
            <person name="Hietala A."/>
            <person name="Himmelstrand K."/>
            <person name="Hoffmeister D."/>
            <person name="Hogberg N."/>
            <person name="James T.Y."/>
            <person name="Karlsson M."/>
            <person name="Kohler A."/>
            <person name="Kues U."/>
            <person name="Lee Y.H."/>
            <person name="Lin Y.C."/>
            <person name="Lind M."/>
            <person name="Lindquist E."/>
            <person name="Lombard V."/>
            <person name="Lucas S."/>
            <person name="Lunden K."/>
            <person name="Morin E."/>
            <person name="Murat C."/>
            <person name="Park J."/>
            <person name="Raffaello T."/>
            <person name="Rouze P."/>
            <person name="Salamov A."/>
            <person name="Schmutz J."/>
            <person name="Solheim H."/>
            <person name="Stahlberg J."/>
            <person name="Velez H."/>
            <person name="de Vries R.P."/>
            <person name="Wiebenga A."/>
            <person name="Woodward S."/>
            <person name="Yakovlev I."/>
            <person name="Garbelotto M."/>
            <person name="Martin F."/>
            <person name="Grigoriev I.V."/>
            <person name="Stenlid J."/>
        </authorList>
    </citation>
    <scope>NUCLEOTIDE SEQUENCE [LARGE SCALE GENOMIC DNA]</scope>
    <source>
        <strain evidence="16 17">TC 32-1</strain>
    </source>
</reference>
<protein>
    <submittedName>
        <fullName evidence="16">Mitochondrial carrier protein</fullName>
    </submittedName>
</protein>
<evidence type="ECO:0000256" key="4">
    <source>
        <dbReference type="ARBA" id="ARBA00022692"/>
    </source>
</evidence>
<feature type="repeat" description="Solcar" evidence="12">
    <location>
        <begin position="488"/>
        <end position="577"/>
    </location>
</feature>
<dbReference type="Proteomes" id="UP000030671">
    <property type="component" value="Unassembled WGS sequence"/>
</dbReference>
<evidence type="ECO:0000256" key="14">
    <source>
        <dbReference type="SAM" id="MobiDB-lite"/>
    </source>
</evidence>
<evidence type="ECO:0000256" key="12">
    <source>
        <dbReference type="PROSITE-ProRule" id="PRU00282"/>
    </source>
</evidence>
<evidence type="ECO:0000256" key="2">
    <source>
        <dbReference type="ARBA" id="ARBA00006375"/>
    </source>
</evidence>
<dbReference type="PRINTS" id="PR00926">
    <property type="entry name" value="MITOCARRIER"/>
</dbReference>
<organism evidence="16 17">
    <name type="scientific">Heterobasidion irregulare (strain TC 32-1)</name>
    <dbReference type="NCBI Taxonomy" id="747525"/>
    <lineage>
        <taxon>Eukaryota</taxon>
        <taxon>Fungi</taxon>
        <taxon>Dikarya</taxon>
        <taxon>Basidiomycota</taxon>
        <taxon>Agaricomycotina</taxon>
        <taxon>Agaricomycetes</taxon>
        <taxon>Russulales</taxon>
        <taxon>Bondarzewiaceae</taxon>
        <taxon>Heterobasidion</taxon>
        <taxon>Heterobasidion annosum species complex</taxon>
    </lineage>
</organism>
<dbReference type="InterPro" id="IPR002067">
    <property type="entry name" value="MCP"/>
</dbReference>
<evidence type="ECO:0000256" key="8">
    <source>
        <dbReference type="ARBA" id="ARBA00022837"/>
    </source>
</evidence>
<evidence type="ECO:0000256" key="6">
    <source>
        <dbReference type="ARBA" id="ARBA00022737"/>
    </source>
</evidence>
<keyword evidence="9" id="KW-1133">Transmembrane helix</keyword>
<comment type="similarity">
    <text evidence="2 13">Belongs to the mitochondrial carrier (TC 2.A.29) family.</text>
</comment>
<keyword evidence="11 12" id="KW-0472">Membrane</keyword>
<dbReference type="InterPro" id="IPR018108">
    <property type="entry name" value="MCP_transmembrane"/>
</dbReference>
<feature type="repeat" description="Solcar" evidence="12">
    <location>
        <begin position="284"/>
        <end position="379"/>
    </location>
</feature>
<keyword evidence="5" id="KW-0479">Metal-binding</keyword>
<evidence type="ECO:0000313" key="16">
    <source>
        <dbReference type="EMBL" id="ETW83923.1"/>
    </source>
</evidence>
<dbReference type="PROSITE" id="PS00018">
    <property type="entry name" value="EF_HAND_1"/>
    <property type="match status" value="1"/>
</dbReference>
<keyword evidence="17" id="KW-1185">Reference proteome</keyword>
<dbReference type="KEGG" id="hir:HETIRDRAFT_155245"/>
<accession>W4KDP8</accession>
<dbReference type="GO" id="GO:0005509">
    <property type="term" value="F:calcium ion binding"/>
    <property type="evidence" value="ECO:0007669"/>
    <property type="project" value="InterPro"/>
</dbReference>
<feature type="region of interest" description="Disordered" evidence="14">
    <location>
        <begin position="229"/>
        <end position="277"/>
    </location>
</feature>
<dbReference type="EMBL" id="KI925456">
    <property type="protein sequence ID" value="ETW83923.1"/>
    <property type="molecule type" value="Genomic_DNA"/>
</dbReference>
<feature type="domain" description="EF-hand" evidence="15">
    <location>
        <begin position="126"/>
        <end position="162"/>
    </location>
</feature>
<evidence type="ECO:0000256" key="5">
    <source>
        <dbReference type="ARBA" id="ARBA00022723"/>
    </source>
</evidence>
<dbReference type="Pfam" id="PF00153">
    <property type="entry name" value="Mito_carr"/>
    <property type="match status" value="3"/>
</dbReference>
<evidence type="ECO:0000256" key="10">
    <source>
        <dbReference type="ARBA" id="ARBA00023128"/>
    </source>
</evidence>
<dbReference type="PROSITE" id="PS50222">
    <property type="entry name" value="EF_HAND_2"/>
    <property type="match status" value="1"/>
</dbReference>
<evidence type="ECO:0000313" key="17">
    <source>
        <dbReference type="Proteomes" id="UP000030671"/>
    </source>
</evidence>
<feature type="compositionally biased region" description="Basic and acidic residues" evidence="14">
    <location>
        <begin position="235"/>
        <end position="251"/>
    </location>
</feature>
<dbReference type="GO" id="GO:0055085">
    <property type="term" value="P:transmembrane transport"/>
    <property type="evidence" value="ECO:0007669"/>
    <property type="project" value="InterPro"/>
</dbReference>
<evidence type="ECO:0000256" key="13">
    <source>
        <dbReference type="RuleBase" id="RU000488"/>
    </source>
</evidence>
<dbReference type="AlphaFoldDB" id="W4KDP8"/>
<dbReference type="HOGENOM" id="CLU_015166_2_2_1"/>
<dbReference type="SUPFAM" id="SSF103506">
    <property type="entry name" value="Mitochondrial carrier"/>
    <property type="match status" value="1"/>
</dbReference>
<name>W4KDP8_HETIT</name>
<dbReference type="InterPro" id="IPR002048">
    <property type="entry name" value="EF_hand_dom"/>
</dbReference>
<sequence>MSGHQGPSGRDIKDDAQSGAQATPSIPRLRSDPSLYHAQPRTLADFRELEGRENRKTRLRELWQKLPTLDQHPVDADDISAPTTVKSNASLTPESAQRMRTMYERELLGSCGGRMDWPEFKKYALEKEVELWRIFHDELDLDGNGHLDIDELTVALRKAGIELSPSTSSDFVTYLTASNDSHDINFSEFRDFLLLLPRKVSTAEIYQFYEVRKFLGDDGRGAARVTMEGDVSLSAEDKPPDHTIHSPHESSPRPSNHNDDEDEEAYGHDLGDEEEDHHEWLAGSTALRFLLAGGIAGAVSRTCTAPFDRLKIFLITRPPELGGSSLTQEGGTKAIATAVTRIYAEGGIRAFWIGNGLSVAKIFPESAIKFMSYETSKRMFAKYVDHVEDPRDISGVSRFLSGGMGGITSQLSIYPIETLKTQMMSSTADRNRTLFSAAKRLWTLGGVRAYYRGLTIGLIGVFPYSAIDMSTFEALKLAYLRSTGKEEPGVLALLAFGSVSGSVGATSVYPMNLVRTRLQAAGSPGHPQLYTGFRDVISKTYERDGWRGFYRGLLPTLAKVVPAVSISYVVYEHTKRRHVRKQTYWQKPQ</sequence>
<proteinExistence type="inferred from homology"/>
<dbReference type="eggNOG" id="KOG0036">
    <property type="taxonomic scope" value="Eukaryota"/>
</dbReference>
<evidence type="ECO:0000256" key="7">
    <source>
        <dbReference type="ARBA" id="ARBA00022792"/>
    </source>
</evidence>
<dbReference type="InParanoid" id="W4KDP8"/>
<keyword evidence="4 12" id="KW-0812">Transmembrane</keyword>
<feature type="region of interest" description="Disordered" evidence="14">
    <location>
        <begin position="72"/>
        <end position="95"/>
    </location>
</feature>
<dbReference type="RefSeq" id="XP_009543652.1">
    <property type="nucleotide sequence ID" value="XM_009545357.1"/>
</dbReference>
<evidence type="ECO:0000259" key="15">
    <source>
        <dbReference type="PROSITE" id="PS50222"/>
    </source>
</evidence>